<dbReference type="Pfam" id="PF04198">
    <property type="entry name" value="Sugar-bind"/>
    <property type="match status" value="1"/>
</dbReference>
<dbReference type="Gene3D" id="3.40.50.1360">
    <property type="match status" value="1"/>
</dbReference>
<evidence type="ECO:0000256" key="4">
    <source>
        <dbReference type="ARBA" id="ARBA00023163"/>
    </source>
</evidence>
<evidence type="ECO:0000256" key="1">
    <source>
        <dbReference type="ARBA" id="ARBA00010466"/>
    </source>
</evidence>
<feature type="domain" description="HTH cro/C1-type" evidence="5">
    <location>
        <begin position="16"/>
        <end position="38"/>
    </location>
</feature>
<dbReference type="GO" id="GO:0003700">
    <property type="term" value="F:DNA-binding transcription factor activity"/>
    <property type="evidence" value="ECO:0007669"/>
    <property type="project" value="InterPro"/>
</dbReference>
<dbReference type="AlphaFoldDB" id="A0A923RRG5"/>
<reference evidence="6" key="1">
    <citation type="submission" date="2020-08" db="EMBL/GenBank/DDBJ databases">
        <title>Genome public.</title>
        <authorList>
            <person name="Liu C."/>
            <person name="Sun Q."/>
        </authorList>
    </citation>
    <scope>NUCLEOTIDE SEQUENCE</scope>
    <source>
        <strain evidence="6">NSJ-55</strain>
    </source>
</reference>
<dbReference type="InterPro" id="IPR037171">
    <property type="entry name" value="NagB/RpiA_transferase-like"/>
</dbReference>
<dbReference type="InterPro" id="IPR051054">
    <property type="entry name" value="SorC_transcr_regulators"/>
</dbReference>
<dbReference type="PANTHER" id="PTHR34294">
    <property type="entry name" value="TRANSCRIPTIONAL REGULATOR-RELATED"/>
    <property type="match status" value="1"/>
</dbReference>
<accession>A0A923RRG5</accession>
<evidence type="ECO:0000256" key="2">
    <source>
        <dbReference type="ARBA" id="ARBA00023015"/>
    </source>
</evidence>
<name>A0A923RRG5_9FIRM</name>
<gene>
    <name evidence="6" type="ORF">H8S37_16785</name>
</gene>
<dbReference type="Gene3D" id="1.10.10.60">
    <property type="entry name" value="Homeodomain-like"/>
    <property type="match status" value="1"/>
</dbReference>
<evidence type="ECO:0000313" key="7">
    <source>
        <dbReference type="Proteomes" id="UP000652477"/>
    </source>
</evidence>
<dbReference type="InterPro" id="IPR001387">
    <property type="entry name" value="Cro/C1-type_HTH"/>
</dbReference>
<dbReference type="InterPro" id="IPR007324">
    <property type="entry name" value="Sugar-bd_dom_put"/>
</dbReference>
<dbReference type="PROSITE" id="PS50943">
    <property type="entry name" value="HTH_CROC1"/>
    <property type="match status" value="1"/>
</dbReference>
<evidence type="ECO:0000313" key="6">
    <source>
        <dbReference type="EMBL" id="MBC5690570.1"/>
    </source>
</evidence>
<keyword evidence="7" id="KW-1185">Reference proteome</keyword>
<dbReference type="InterPro" id="IPR036390">
    <property type="entry name" value="WH_DNA-bd_sf"/>
</dbReference>
<keyword evidence="4" id="KW-0804">Transcription</keyword>
<protein>
    <submittedName>
        <fullName evidence="6">MarR family transcriptional regulator</fullName>
    </submittedName>
</protein>
<evidence type="ECO:0000259" key="5">
    <source>
        <dbReference type="PROSITE" id="PS50943"/>
    </source>
</evidence>
<dbReference type="EMBL" id="JACOPF010000006">
    <property type="protein sequence ID" value="MBC5690570.1"/>
    <property type="molecule type" value="Genomic_DNA"/>
</dbReference>
<dbReference type="GO" id="GO:0030246">
    <property type="term" value="F:carbohydrate binding"/>
    <property type="evidence" value="ECO:0007669"/>
    <property type="project" value="InterPro"/>
</dbReference>
<dbReference type="RefSeq" id="WP_186877223.1">
    <property type="nucleotide sequence ID" value="NZ_JACOPF010000006.1"/>
</dbReference>
<dbReference type="InterPro" id="IPR007630">
    <property type="entry name" value="RNA_pol_sigma70_r4"/>
</dbReference>
<dbReference type="Pfam" id="PF04545">
    <property type="entry name" value="Sigma70_r4"/>
    <property type="match status" value="1"/>
</dbReference>
<dbReference type="GO" id="GO:0006352">
    <property type="term" value="P:DNA-templated transcription initiation"/>
    <property type="evidence" value="ECO:0007669"/>
    <property type="project" value="InterPro"/>
</dbReference>
<proteinExistence type="inferred from homology"/>
<dbReference type="Proteomes" id="UP000652477">
    <property type="component" value="Unassembled WGS sequence"/>
</dbReference>
<organism evidence="6 7">
    <name type="scientific">Mediterraneibacter hominis</name>
    <dbReference type="NCBI Taxonomy" id="2763054"/>
    <lineage>
        <taxon>Bacteria</taxon>
        <taxon>Bacillati</taxon>
        <taxon>Bacillota</taxon>
        <taxon>Clostridia</taxon>
        <taxon>Lachnospirales</taxon>
        <taxon>Lachnospiraceae</taxon>
        <taxon>Mediterraneibacter</taxon>
    </lineage>
</organism>
<sequence>MREIELLFKVAQMYYEQGLTQKEIGDKLFISRSNISRLLKQAEEAGIVEINVHYPFERKRRYEIEFQKRFKLEEIRIVDSGDNTAFDCYTATTKLAASYVNMQLNNNSILALTCGNSICGMVHELRPRKYLPDMQVVPLMGSIESSNVIIDGHYLVRQVAEIYGCRHYYIMSPFCVDDEIMCQSLMKRPTVVEALTLAENATMMCTGIGHDMKASYMSKENEKLVLEKGAVGYIAGYYFDSDGKIIDIPEIYSKMVCAGIQMFDIPLRCAVVADAEKAPATLAALRGGLVNVLITNTMLANKILDLDERRKRKGQGG</sequence>
<comment type="similarity">
    <text evidence="1">Belongs to the SorC transcriptional regulatory family.</text>
</comment>
<evidence type="ECO:0000256" key="3">
    <source>
        <dbReference type="ARBA" id="ARBA00023125"/>
    </source>
</evidence>
<dbReference type="GO" id="GO:0003677">
    <property type="term" value="F:DNA binding"/>
    <property type="evidence" value="ECO:0007669"/>
    <property type="project" value="UniProtKB-KW"/>
</dbReference>
<dbReference type="SUPFAM" id="SSF46785">
    <property type="entry name" value="Winged helix' DNA-binding domain"/>
    <property type="match status" value="1"/>
</dbReference>
<dbReference type="SUPFAM" id="SSF100950">
    <property type="entry name" value="NagB/RpiA/CoA transferase-like"/>
    <property type="match status" value="1"/>
</dbReference>
<comment type="caution">
    <text evidence="6">The sequence shown here is derived from an EMBL/GenBank/DDBJ whole genome shotgun (WGS) entry which is preliminary data.</text>
</comment>
<keyword evidence="3" id="KW-0238">DNA-binding</keyword>
<dbReference type="PANTHER" id="PTHR34294:SF1">
    <property type="entry name" value="TRANSCRIPTIONAL REGULATOR LSRR"/>
    <property type="match status" value="1"/>
</dbReference>
<keyword evidence="2" id="KW-0805">Transcription regulation</keyword>